<protein>
    <submittedName>
        <fullName evidence="2">Uncharacterized protein</fullName>
    </submittedName>
</protein>
<comment type="caution">
    <text evidence="2">The sequence shown here is derived from an EMBL/GenBank/DDBJ whole genome shotgun (WGS) entry which is preliminary data.</text>
</comment>
<sequence length="169" mass="18142">MFCGARVREYFLRLRHSHVGGVRSPVASLARDTTYNSSVLAARARSREDAAGAATPLQETPTRPLETSGCSGWAQEAQEHPLPHRLEDPKNPTPACDRHVCLRTQHAHLGSSKVLLSLVPSGGSADFATSLLYLPTVEIDSSGSPLDPLGCCLKEEPTQGPVDPSHILQ</sequence>
<dbReference type="Proteomes" id="UP001066276">
    <property type="component" value="Chromosome 6"/>
</dbReference>
<proteinExistence type="predicted"/>
<dbReference type="EMBL" id="JANPWB010000010">
    <property type="protein sequence ID" value="KAJ1143169.1"/>
    <property type="molecule type" value="Genomic_DNA"/>
</dbReference>
<gene>
    <name evidence="2" type="ORF">NDU88_009480</name>
</gene>
<organism evidence="2 3">
    <name type="scientific">Pleurodeles waltl</name>
    <name type="common">Iberian ribbed newt</name>
    <dbReference type="NCBI Taxonomy" id="8319"/>
    <lineage>
        <taxon>Eukaryota</taxon>
        <taxon>Metazoa</taxon>
        <taxon>Chordata</taxon>
        <taxon>Craniata</taxon>
        <taxon>Vertebrata</taxon>
        <taxon>Euteleostomi</taxon>
        <taxon>Amphibia</taxon>
        <taxon>Batrachia</taxon>
        <taxon>Caudata</taxon>
        <taxon>Salamandroidea</taxon>
        <taxon>Salamandridae</taxon>
        <taxon>Pleurodelinae</taxon>
        <taxon>Pleurodeles</taxon>
    </lineage>
</organism>
<reference evidence="2" key="1">
    <citation type="journal article" date="2022" name="bioRxiv">
        <title>Sequencing and chromosome-scale assembly of the giantPleurodeles waltlgenome.</title>
        <authorList>
            <person name="Brown T."/>
            <person name="Elewa A."/>
            <person name="Iarovenko S."/>
            <person name="Subramanian E."/>
            <person name="Araus A.J."/>
            <person name="Petzold A."/>
            <person name="Susuki M."/>
            <person name="Suzuki K.-i.T."/>
            <person name="Hayashi T."/>
            <person name="Toyoda A."/>
            <person name="Oliveira C."/>
            <person name="Osipova E."/>
            <person name="Leigh N.D."/>
            <person name="Simon A."/>
            <person name="Yun M.H."/>
        </authorList>
    </citation>
    <scope>NUCLEOTIDE SEQUENCE</scope>
    <source>
        <strain evidence="2">20211129_DDA</strain>
        <tissue evidence="2">Liver</tissue>
    </source>
</reference>
<dbReference type="AlphaFoldDB" id="A0AAV7QTS1"/>
<evidence type="ECO:0000313" key="2">
    <source>
        <dbReference type="EMBL" id="KAJ1143169.1"/>
    </source>
</evidence>
<evidence type="ECO:0000313" key="3">
    <source>
        <dbReference type="Proteomes" id="UP001066276"/>
    </source>
</evidence>
<evidence type="ECO:0000256" key="1">
    <source>
        <dbReference type="SAM" id="MobiDB-lite"/>
    </source>
</evidence>
<feature type="region of interest" description="Disordered" evidence="1">
    <location>
        <begin position="46"/>
        <end position="74"/>
    </location>
</feature>
<accession>A0AAV7QTS1</accession>
<name>A0AAV7QTS1_PLEWA</name>
<keyword evidence="3" id="KW-1185">Reference proteome</keyword>